<dbReference type="Proteomes" id="UP000232688">
    <property type="component" value="Unassembled WGS sequence"/>
</dbReference>
<accession>A0A2N0RRF9</accession>
<sequence length="162" mass="19698">MQKNIEIQVIICFGKWFYEKIMFFLISKNITLMQESLQNRFRARIHDPDFAVAIFKIKLINEYIKYIAYEPTNLQAKYIDKLINNLNTEKEESFGLFQILENNEFQEQFLAFLQFTFDKLSDYLLIYEFVKHRIWPIIIHQQHLEGIFNKYHIFPILSTSRN</sequence>
<reference evidence="1 2" key="1">
    <citation type="submission" date="2017-10" db="EMBL/GenBank/DDBJ databases">
        <title>Extensive intraspecific genome diversity in a model arbuscular mycorrhizal fungus.</title>
        <authorList>
            <person name="Chen E.C.H."/>
            <person name="Morin E."/>
            <person name="Baudet D."/>
            <person name="Noel J."/>
            <person name="Ndikumana S."/>
            <person name="Charron P."/>
            <person name="St-Onge C."/>
            <person name="Giorgi J."/>
            <person name="Grigoriev I.V."/>
            <person name="Roux C."/>
            <person name="Martin F.M."/>
            <person name="Corradi N."/>
        </authorList>
    </citation>
    <scope>NUCLEOTIDE SEQUENCE [LARGE SCALE GENOMIC DNA]</scope>
    <source>
        <strain evidence="1 2">A1</strain>
    </source>
</reference>
<comment type="caution">
    <text evidence="1">The sequence shown here is derived from an EMBL/GenBank/DDBJ whole genome shotgun (WGS) entry which is preliminary data.</text>
</comment>
<protein>
    <submittedName>
        <fullName evidence="1">Uncharacterized protein</fullName>
    </submittedName>
</protein>
<dbReference type="VEuPathDB" id="FungiDB:RhiirA1_460450"/>
<proteinExistence type="predicted"/>
<dbReference type="AlphaFoldDB" id="A0A2N0RRF9"/>
<organism evidence="1 2">
    <name type="scientific">Rhizophagus irregularis</name>
    <dbReference type="NCBI Taxonomy" id="588596"/>
    <lineage>
        <taxon>Eukaryota</taxon>
        <taxon>Fungi</taxon>
        <taxon>Fungi incertae sedis</taxon>
        <taxon>Mucoromycota</taxon>
        <taxon>Glomeromycotina</taxon>
        <taxon>Glomeromycetes</taxon>
        <taxon>Glomerales</taxon>
        <taxon>Glomeraceae</taxon>
        <taxon>Rhizophagus</taxon>
    </lineage>
</organism>
<gene>
    <name evidence="1" type="ORF">RhiirA1_460450</name>
</gene>
<reference evidence="1 2" key="2">
    <citation type="submission" date="2017-10" db="EMBL/GenBank/DDBJ databases">
        <title>Genome analyses suggest a sexual origin of heterokaryosis in a supposedly ancient asexual fungus.</title>
        <authorList>
            <person name="Corradi N."/>
            <person name="Sedzielewska K."/>
            <person name="Noel J."/>
            <person name="Charron P."/>
            <person name="Farinelli L."/>
            <person name="Marton T."/>
            <person name="Kruger M."/>
            <person name="Pelin A."/>
            <person name="Brachmann A."/>
            <person name="Corradi N."/>
        </authorList>
    </citation>
    <scope>NUCLEOTIDE SEQUENCE [LARGE SCALE GENOMIC DNA]</scope>
    <source>
        <strain evidence="1 2">A1</strain>
    </source>
</reference>
<name>A0A2N0RRF9_9GLOM</name>
<dbReference type="EMBL" id="LLXH01000505">
    <property type="protein sequence ID" value="PKC65879.1"/>
    <property type="molecule type" value="Genomic_DNA"/>
</dbReference>
<evidence type="ECO:0000313" key="1">
    <source>
        <dbReference type="EMBL" id="PKC65879.1"/>
    </source>
</evidence>
<evidence type="ECO:0000313" key="2">
    <source>
        <dbReference type="Proteomes" id="UP000232688"/>
    </source>
</evidence>